<gene>
    <name evidence="1" type="ORF">NLG97_g3375</name>
</gene>
<protein>
    <submittedName>
        <fullName evidence="1">Uncharacterized protein</fullName>
    </submittedName>
</protein>
<evidence type="ECO:0000313" key="2">
    <source>
        <dbReference type="Proteomes" id="UP001148737"/>
    </source>
</evidence>
<organism evidence="1 2">
    <name type="scientific">Lecanicillium saksenae</name>
    <dbReference type="NCBI Taxonomy" id="468837"/>
    <lineage>
        <taxon>Eukaryota</taxon>
        <taxon>Fungi</taxon>
        <taxon>Dikarya</taxon>
        <taxon>Ascomycota</taxon>
        <taxon>Pezizomycotina</taxon>
        <taxon>Sordariomycetes</taxon>
        <taxon>Hypocreomycetidae</taxon>
        <taxon>Hypocreales</taxon>
        <taxon>Cordycipitaceae</taxon>
        <taxon>Lecanicillium</taxon>
    </lineage>
</organism>
<comment type="caution">
    <text evidence="1">The sequence shown here is derived from an EMBL/GenBank/DDBJ whole genome shotgun (WGS) entry which is preliminary data.</text>
</comment>
<proteinExistence type="predicted"/>
<keyword evidence="2" id="KW-1185">Reference proteome</keyword>
<accession>A0ACC1R063</accession>
<sequence>MATTKHASRIAIIGAGTIGISLAALHLTHMQNFRQLTIVDIRADLRAYIDESIPRYLPASLHHLISAIRTTSSVQQAVQDADYVQECGPESLEFKKQLWAEIEHHAPLHTLFWTSTSGIAASKQNVMLRDPSRLLVVHPFNPPHILPLLEIVPSPETSQAAVDETFAFWKHKMEREPVVLRREVTGFVAGRLAWILLREAIHLVNQGVVDVDQLDIILQNSMGPRWAYAGPFKSFHAGGGPGGLQALFDNVGGTIQSCWDDAGLIKFCDGSGWEQQICERVSKIYGKADLDERDAANKAVLEAVANEVKDGTEARH</sequence>
<dbReference type="Proteomes" id="UP001148737">
    <property type="component" value="Unassembled WGS sequence"/>
</dbReference>
<name>A0ACC1R063_9HYPO</name>
<dbReference type="EMBL" id="JANAKD010000277">
    <property type="protein sequence ID" value="KAJ3495470.1"/>
    <property type="molecule type" value="Genomic_DNA"/>
</dbReference>
<evidence type="ECO:0000313" key="1">
    <source>
        <dbReference type="EMBL" id="KAJ3495470.1"/>
    </source>
</evidence>
<reference evidence="1" key="1">
    <citation type="submission" date="2022-07" db="EMBL/GenBank/DDBJ databases">
        <title>Genome Sequence of Lecanicillium saksenae.</title>
        <authorList>
            <person name="Buettner E."/>
        </authorList>
    </citation>
    <scope>NUCLEOTIDE SEQUENCE</scope>
    <source>
        <strain evidence="1">VT-O1</strain>
    </source>
</reference>